<feature type="signal peptide" evidence="1">
    <location>
        <begin position="1"/>
        <end position="23"/>
    </location>
</feature>
<organism evidence="3 4">
    <name type="scientific">Roseibium porphyridii</name>
    <dbReference type="NCBI Taxonomy" id="2866279"/>
    <lineage>
        <taxon>Bacteria</taxon>
        <taxon>Pseudomonadati</taxon>
        <taxon>Pseudomonadota</taxon>
        <taxon>Alphaproteobacteria</taxon>
        <taxon>Hyphomicrobiales</taxon>
        <taxon>Stappiaceae</taxon>
        <taxon>Roseibium</taxon>
    </lineage>
</organism>
<dbReference type="InterPro" id="IPR053722">
    <property type="entry name" value="Curli_assembly_CsgC/AgfC"/>
</dbReference>
<dbReference type="EMBL" id="CP120863">
    <property type="protein sequence ID" value="WFE92174.1"/>
    <property type="molecule type" value="Genomic_DNA"/>
</dbReference>
<feature type="domain" description="CsgH-like" evidence="2">
    <location>
        <begin position="37"/>
        <end position="122"/>
    </location>
</feature>
<feature type="chain" id="PRO_5046173123" evidence="1">
    <location>
        <begin position="24"/>
        <end position="130"/>
    </location>
</feature>
<keyword evidence="4" id="KW-1185">Reference proteome</keyword>
<reference evidence="3 4" key="1">
    <citation type="submission" date="2023-03" db="EMBL/GenBank/DDBJ databases">
        <title>Roseibium porphyridii sp. nov. and Roseibium rhodosorbium sp. nov. isolated from marine algae, Porphyridium cruentum and Rhodosorus marinus, respectively.</title>
        <authorList>
            <person name="Lee M.W."/>
            <person name="Choi B.J."/>
            <person name="Lee J.K."/>
            <person name="Choi D.G."/>
            <person name="Baek J.H."/>
            <person name="Bayburt H."/>
            <person name="Kim J.M."/>
            <person name="Han D.M."/>
            <person name="Kim K.H."/>
            <person name="Jeon C.O."/>
        </authorList>
    </citation>
    <scope>NUCLEOTIDE SEQUENCE [LARGE SCALE GENOMIC DNA]</scope>
    <source>
        <strain evidence="3 4">KMA01</strain>
    </source>
</reference>
<dbReference type="NCBIfam" id="NF041112">
    <property type="entry name" value="chap_CsgH_alph"/>
    <property type="match status" value="1"/>
</dbReference>
<accession>A0ABY8F9U2</accession>
<dbReference type="Gene3D" id="2.60.40.2420">
    <property type="match status" value="1"/>
</dbReference>
<dbReference type="Pfam" id="PF21112">
    <property type="entry name" value="CsgH"/>
    <property type="match status" value="1"/>
</dbReference>
<evidence type="ECO:0000259" key="2">
    <source>
        <dbReference type="Pfam" id="PF21112"/>
    </source>
</evidence>
<dbReference type="Proteomes" id="UP001209803">
    <property type="component" value="Chromosome"/>
</dbReference>
<evidence type="ECO:0000256" key="1">
    <source>
        <dbReference type="SAM" id="SignalP"/>
    </source>
</evidence>
<protein>
    <submittedName>
        <fullName evidence="3">Curli-like amyloid fiber formation chaperone CsgH</fullName>
    </submittedName>
</protein>
<dbReference type="RefSeq" id="WP_152501258.1">
    <property type="nucleotide sequence ID" value="NZ_CP120863.1"/>
</dbReference>
<dbReference type="InterPro" id="IPR047726">
    <property type="entry name" value="CsgH_dom"/>
</dbReference>
<proteinExistence type="predicted"/>
<sequence>MKSNLKALSLAVLIAGIGGIHYATDASQAYENSNRTTCGIDTKTGGNSVMLTGIATGHPGETGQYRLTINGGGSGGTTSTSQGGAFEIGPDGRAETGRVMLGKDGVYDARFQYQIGSETFDCKTRIGDRI</sequence>
<gene>
    <name evidence="3" type="primary">csgH</name>
    <name evidence="3" type="ORF">K1718_12665</name>
</gene>
<dbReference type="InterPro" id="IPR048632">
    <property type="entry name" value="CsgH-like"/>
</dbReference>
<evidence type="ECO:0000313" key="4">
    <source>
        <dbReference type="Proteomes" id="UP001209803"/>
    </source>
</evidence>
<evidence type="ECO:0000313" key="3">
    <source>
        <dbReference type="EMBL" id="WFE92174.1"/>
    </source>
</evidence>
<keyword evidence="1" id="KW-0732">Signal</keyword>
<name>A0ABY8F9U2_9HYPH</name>